<name>A0ABT4JT71_9GAMM</name>
<accession>A0ABT4JT71</accession>
<dbReference type="RefSeq" id="WP_269122948.1">
    <property type="nucleotide sequence ID" value="NZ_JAPUBN010000010.1"/>
</dbReference>
<sequence length="219" mass="25146">MQLVTPTIENISTWTTPIFVANNADHEFLKDELLRFVYQQQQKQTTNVASQVAVEAKHALFESELTFLEHAHPEVMELRRIFEELVAEVAFDVNRHAWPNEVEVEANVIESWYHITQNGGYHDAHSHPNCSWCGIYYLDPGDASLEGRNGVNRFYDPRVNAAHYTDAGTAYLGTQGYWDFEPIEGQMVIFPSYLKHSALPYFGDKDRVVIAFNCIVDIY</sequence>
<dbReference type="NCBIfam" id="TIGR02466">
    <property type="entry name" value="TIGR02466 family protein"/>
    <property type="match status" value="1"/>
</dbReference>
<dbReference type="Gene3D" id="2.60.120.620">
    <property type="entry name" value="q2cbj1_9rhob like domain"/>
    <property type="match status" value="1"/>
</dbReference>
<reference evidence="1" key="1">
    <citation type="submission" date="2022-12" db="EMBL/GenBank/DDBJ databases">
        <title>Marinomonas 15G1-11 sp. nov, isolated from marine algae.</title>
        <authorList>
            <person name="Butt M."/>
            <person name="Choi D.G."/>
            <person name="Kim J.M."/>
            <person name="Lee J.K."/>
            <person name="Baek J.H."/>
            <person name="Jeon C.O."/>
        </authorList>
    </citation>
    <scope>NUCLEOTIDE SEQUENCE</scope>
    <source>
        <strain evidence="1">15G1-11</strain>
    </source>
</reference>
<organism evidence="1 2">
    <name type="scientific">Marinomonas phaeophyticola</name>
    <dbReference type="NCBI Taxonomy" id="3004091"/>
    <lineage>
        <taxon>Bacteria</taxon>
        <taxon>Pseudomonadati</taxon>
        <taxon>Pseudomonadota</taxon>
        <taxon>Gammaproteobacteria</taxon>
        <taxon>Oceanospirillales</taxon>
        <taxon>Oceanospirillaceae</taxon>
        <taxon>Marinomonas</taxon>
    </lineage>
</organism>
<evidence type="ECO:0000313" key="1">
    <source>
        <dbReference type="EMBL" id="MCZ2720794.1"/>
    </source>
</evidence>
<dbReference type="InterPro" id="IPR012668">
    <property type="entry name" value="CHP02466"/>
</dbReference>
<keyword evidence="2" id="KW-1185">Reference proteome</keyword>
<comment type="caution">
    <text evidence="1">The sequence shown here is derived from an EMBL/GenBank/DDBJ whole genome shotgun (WGS) entry which is preliminary data.</text>
</comment>
<evidence type="ECO:0000313" key="2">
    <source>
        <dbReference type="Proteomes" id="UP001149719"/>
    </source>
</evidence>
<dbReference type="EMBL" id="JAPUBN010000010">
    <property type="protein sequence ID" value="MCZ2720794.1"/>
    <property type="molecule type" value="Genomic_DNA"/>
</dbReference>
<dbReference type="Proteomes" id="UP001149719">
    <property type="component" value="Unassembled WGS sequence"/>
</dbReference>
<dbReference type="Pfam" id="PF13759">
    <property type="entry name" value="2OG-FeII_Oxy_5"/>
    <property type="match status" value="1"/>
</dbReference>
<protein>
    <submittedName>
        <fullName evidence="1">TIGR02466 family protein</fullName>
    </submittedName>
</protein>
<gene>
    <name evidence="1" type="ORF">O1D97_03830</name>
</gene>
<proteinExistence type="predicted"/>